<reference evidence="1 2" key="1">
    <citation type="submission" date="2023-02" db="EMBL/GenBank/DDBJ databases">
        <title>LHISI_Scaffold_Assembly.</title>
        <authorList>
            <person name="Stuart O.P."/>
            <person name="Cleave R."/>
            <person name="Magrath M.J.L."/>
            <person name="Mikheyev A.S."/>
        </authorList>
    </citation>
    <scope>NUCLEOTIDE SEQUENCE [LARGE SCALE GENOMIC DNA]</scope>
    <source>
        <strain evidence="1">Daus_M_001</strain>
        <tissue evidence="1">Leg muscle</tissue>
    </source>
</reference>
<dbReference type="Proteomes" id="UP001159363">
    <property type="component" value="Chromosome 2"/>
</dbReference>
<keyword evidence="2" id="KW-1185">Reference proteome</keyword>
<comment type="caution">
    <text evidence="1">The sequence shown here is derived from an EMBL/GenBank/DDBJ whole genome shotgun (WGS) entry which is preliminary data.</text>
</comment>
<name>A0ABQ9ID46_9NEOP</name>
<dbReference type="PANTHER" id="PTHR45749">
    <property type="match status" value="1"/>
</dbReference>
<dbReference type="PANTHER" id="PTHR45749:SF21">
    <property type="entry name" value="DUF4371 DOMAIN-CONTAINING PROTEIN"/>
    <property type="match status" value="1"/>
</dbReference>
<sequence>MLTRCNAVYKTGRRLIPPLPVSPSPLVFPNTCVSPAFPPAVVRVDTYDGGSNMSGKFKGVQARITKVQFLAIYSHCANHRLNLAISKA</sequence>
<proteinExistence type="predicted"/>
<evidence type="ECO:0000313" key="1">
    <source>
        <dbReference type="EMBL" id="KAJ8894584.1"/>
    </source>
</evidence>
<gene>
    <name evidence="1" type="ORF">PR048_007248</name>
</gene>
<accession>A0ABQ9ID46</accession>
<protein>
    <submittedName>
        <fullName evidence="1">Uncharacterized protein</fullName>
    </submittedName>
</protein>
<organism evidence="1 2">
    <name type="scientific">Dryococelus australis</name>
    <dbReference type="NCBI Taxonomy" id="614101"/>
    <lineage>
        <taxon>Eukaryota</taxon>
        <taxon>Metazoa</taxon>
        <taxon>Ecdysozoa</taxon>
        <taxon>Arthropoda</taxon>
        <taxon>Hexapoda</taxon>
        <taxon>Insecta</taxon>
        <taxon>Pterygota</taxon>
        <taxon>Neoptera</taxon>
        <taxon>Polyneoptera</taxon>
        <taxon>Phasmatodea</taxon>
        <taxon>Verophasmatodea</taxon>
        <taxon>Anareolatae</taxon>
        <taxon>Phasmatidae</taxon>
        <taxon>Eurycanthinae</taxon>
        <taxon>Dryococelus</taxon>
    </lineage>
</organism>
<evidence type="ECO:0000313" key="2">
    <source>
        <dbReference type="Proteomes" id="UP001159363"/>
    </source>
</evidence>
<dbReference type="EMBL" id="JARBHB010000002">
    <property type="protein sequence ID" value="KAJ8894584.1"/>
    <property type="molecule type" value="Genomic_DNA"/>
</dbReference>